<evidence type="ECO:0000256" key="11">
    <source>
        <dbReference type="PIRSR" id="PIRSR605856-51"/>
    </source>
</evidence>
<dbReference type="Gene3D" id="3.40.50.1100">
    <property type="match status" value="2"/>
</dbReference>
<dbReference type="EMBL" id="JAPDPJ010000079">
    <property type="protein sequence ID" value="MCW3789045.1"/>
    <property type="molecule type" value="Genomic_DNA"/>
</dbReference>
<dbReference type="PANTHER" id="PTHR10314">
    <property type="entry name" value="CYSTATHIONINE BETA-SYNTHASE"/>
    <property type="match status" value="1"/>
</dbReference>
<dbReference type="GO" id="GO:0004124">
    <property type="term" value="F:cysteine synthase activity"/>
    <property type="evidence" value="ECO:0007669"/>
    <property type="project" value="UniProtKB-UniRule"/>
</dbReference>
<dbReference type="GO" id="GO:0006535">
    <property type="term" value="P:cysteine biosynthetic process from serine"/>
    <property type="evidence" value="ECO:0007669"/>
    <property type="project" value="UniProtKB-UniRule"/>
</dbReference>
<evidence type="ECO:0000256" key="1">
    <source>
        <dbReference type="ARBA" id="ARBA00001933"/>
    </source>
</evidence>
<feature type="binding site" evidence="10">
    <location>
        <position position="266"/>
    </location>
    <ligand>
        <name>pyridoxal 5'-phosphate</name>
        <dbReference type="ChEBI" id="CHEBI:597326"/>
    </ligand>
</feature>
<dbReference type="PROSITE" id="PS00901">
    <property type="entry name" value="CYS_SYNTHASE"/>
    <property type="match status" value="1"/>
</dbReference>
<feature type="domain" description="Tryptophan synthase beta chain-like PALP" evidence="13">
    <location>
        <begin position="8"/>
        <end position="294"/>
    </location>
</feature>
<evidence type="ECO:0000256" key="6">
    <source>
        <dbReference type="ARBA" id="ARBA00022679"/>
    </source>
</evidence>
<dbReference type="Pfam" id="PF00291">
    <property type="entry name" value="PALP"/>
    <property type="match status" value="1"/>
</dbReference>
<comment type="similarity">
    <text evidence="3 12">Belongs to the cysteine synthase/cystathionine beta-synthase family.</text>
</comment>
<evidence type="ECO:0000256" key="9">
    <source>
        <dbReference type="ARBA" id="ARBA00047931"/>
    </source>
</evidence>
<dbReference type="NCBIfam" id="TIGR01139">
    <property type="entry name" value="cysK"/>
    <property type="match status" value="1"/>
</dbReference>
<evidence type="ECO:0000256" key="12">
    <source>
        <dbReference type="RuleBase" id="RU003985"/>
    </source>
</evidence>
<dbReference type="Proteomes" id="UP001209229">
    <property type="component" value="Unassembled WGS sequence"/>
</dbReference>
<evidence type="ECO:0000256" key="10">
    <source>
        <dbReference type="PIRSR" id="PIRSR605856-50"/>
    </source>
</evidence>
<evidence type="ECO:0000256" key="7">
    <source>
        <dbReference type="ARBA" id="ARBA00022898"/>
    </source>
</evidence>
<comment type="cofactor">
    <cofactor evidence="1 10 12">
        <name>pyridoxal 5'-phosphate</name>
        <dbReference type="ChEBI" id="CHEBI:597326"/>
    </cofactor>
</comment>
<evidence type="ECO:0000313" key="14">
    <source>
        <dbReference type="EMBL" id="MCW3789045.1"/>
    </source>
</evidence>
<evidence type="ECO:0000256" key="4">
    <source>
        <dbReference type="ARBA" id="ARBA00012681"/>
    </source>
</evidence>
<dbReference type="InterPro" id="IPR005856">
    <property type="entry name" value="Cys_synth"/>
</dbReference>
<proteinExistence type="inferred from homology"/>
<feature type="binding site" evidence="10">
    <location>
        <position position="74"/>
    </location>
    <ligand>
        <name>pyridoxal 5'-phosphate</name>
        <dbReference type="ChEBI" id="CHEBI:597326"/>
    </ligand>
</feature>
<dbReference type="AlphaFoldDB" id="A0AAE3SH01"/>
<dbReference type="NCBIfam" id="TIGR01136">
    <property type="entry name" value="cysKM"/>
    <property type="match status" value="1"/>
</dbReference>
<evidence type="ECO:0000313" key="15">
    <source>
        <dbReference type="Proteomes" id="UP001209229"/>
    </source>
</evidence>
<evidence type="ECO:0000256" key="8">
    <source>
        <dbReference type="ARBA" id="ARBA00023192"/>
    </source>
</evidence>
<dbReference type="RefSeq" id="WP_301192601.1">
    <property type="nucleotide sequence ID" value="NZ_JAPDPJ010000079.1"/>
</dbReference>
<dbReference type="SUPFAM" id="SSF53686">
    <property type="entry name" value="Tryptophan synthase beta subunit-like PLP-dependent enzymes"/>
    <property type="match status" value="1"/>
</dbReference>
<protein>
    <recommendedName>
        <fullName evidence="4 12">Cysteine synthase</fullName>
        <ecNumber evidence="4 12">2.5.1.47</ecNumber>
    </recommendedName>
</protein>
<organism evidence="14 15">
    <name type="scientific">Plebeiibacterium sediminum</name>
    <dbReference type="NCBI Taxonomy" id="2992112"/>
    <lineage>
        <taxon>Bacteria</taxon>
        <taxon>Pseudomonadati</taxon>
        <taxon>Bacteroidota</taxon>
        <taxon>Bacteroidia</taxon>
        <taxon>Marinilabiliales</taxon>
        <taxon>Marinilabiliaceae</taxon>
        <taxon>Plebeiibacterium</taxon>
    </lineage>
</organism>
<evidence type="ECO:0000256" key="5">
    <source>
        <dbReference type="ARBA" id="ARBA00022605"/>
    </source>
</evidence>
<evidence type="ECO:0000259" key="13">
    <source>
        <dbReference type="Pfam" id="PF00291"/>
    </source>
</evidence>
<keyword evidence="15" id="KW-1185">Reference proteome</keyword>
<dbReference type="InterPro" id="IPR001926">
    <property type="entry name" value="TrpB-like_PALP"/>
</dbReference>
<comment type="pathway">
    <text evidence="2">Amino-acid biosynthesis; L-cysteine biosynthesis; L-cysteine from L-serine: step 2/2.</text>
</comment>
<keyword evidence="7 10" id="KW-0663">Pyridoxal phosphate</keyword>
<keyword evidence="5 12" id="KW-0028">Amino-acid biosynthesis</keyword>
<evidence type="ECO:0000256" key="3">
    <source>
        <dbReference type="ARBA" id="ARBA00007103"/>
    </source>
</evidence>
<dbReference type="EC" id="2.5.1.47" evidence="4 12"/>
<dbReference type="InterPro" id="IPR005859">
    <property type="entry name" value="CysK"/>
</dbReference>
<accession>A0AAE3SH01</accession>
<dbReference type="CDD" id="cd01561">
    <property type="entry name" value="CBS_like"/>
    <property type="match status" value="1"/>
</dbReference>
<feature type="modified residue" description="N6-(pyridoxal phosphate)lysine" evidence="11">
    <location>
        <position position="44"/>
    </location>
</feature>
<comment type="catalytic activity">
    <reaction evidence="9 12">
        <text>O-acetyl-L-serine + hydrogen sulfide = L-cysteine + acetate</text>
        <dbReference type="Rhea" id="RHEA:14829"/>
        <dbReference type="ChEBI" id="CHEBI:29919"/>
        <dbReference type="ChEBI" id="CHEBI:30089"/>
        <dbReference type="ChEBI" id="CHEBI:35235"/>
        <dbReference type="ChEBI" id="CHEBI:58340"/>
        <dbReference type="EC" id="2.5.1.47"/>
    </reaction>
</comment>
<sequence>MTKIAKNVTELIGNTPLVQINKLNEGEAQIVAKLEFFNPASSVKDRIAFAMIEEAERQGKLNKDSIIVEPTSGNTGVGLAFVSAVKGYRLILTMPESMSIERRKLLVKFGAELVLTPASQGMKGAIEKAQEIAAENENSFIPQQFDNPANPAIHKKTTAEEIWRDTDGEVDIFIAGVGTGGTLSGVGGVLKEKNPDVKIIAVEPSDSPVIAGGKPGPHKIQGIGAGFIPTNLNTSIIDEVIPVKNEDAIHTSHEAALTEGLLCGYSSGAALWAALEVAKRPENKGKRIVVLLPDTGERYLSSFEI</sequence>
<dbReference type="InterPro" id="IPR036052">
    <property type="entry name" value="TrpB-like_PALP_sf"/>
</dbReference>
<keyword evidence="8 12" id="KW-0198">Cysteine biosynthesis</keyword>
<comment type="caution">
    <text evidence="14">The sequence shown here is derived from an EMBL/GenBank/DDBJ whole genome shotgun (WGS) entry which is preliminary data.</text>
</comment>
<dbReference type="FunFam" id="3.40.50.1100:FF:000067">
    <property type="entry name" value="Cysteine synthase"/>
    <property type="match status" value="1"/>
</dbReference>
<dbReference type="InterPro" id="IPR050214">
    <property type="entry name" value="Cys_Synth/Cystath_Beta-Synth"/>
</dbReference>
<reference evidence="14" key="1">
    <citation type="submission" date="2022-10" db="EMBL/GenBank/DDBJ databases">
        <authorList>
            <person name="Yu W.X."/>
        </authorList>
    </citation>
    <scope>NUCLEOTIDE SEQUENCE</scope>
    <source>
        <strain evidence="14">AAT</strain>
    </source>
</reference>
<evidence type="ECO:0000256" key="2">
    <source>
        <dbReference type="ARBA" id="ARBA00004962"/>
    </source>
</evidence>
<dbReference type="GO" id="GO:0005737">
    <property type="term" value="C:cytoplasm"/>
    <property type="evidence" value="ECO:0007669"/>
    <property type="project" value="UniProtKB-ARBA"/>
</dbReference>
<gene>
    <name evidence="14" type="primary">cysK</name>
    <name evidence="14" type="ORF">OM075_21435</name>
</gene>
<name>A0AAE3SH01_9BACT</name>
<feature type="binding site" evidence="10">
    <location>
        <begin position="178"/>
        <end position="182"/>
    </location>
    <ligand>
        <name>pyridoxal 5'-phosphate</name>
        <dbReference type="ChEBI" id="CHEBI:597326"/>
    </ligand>
</feature>
<keyword evidence="6 12" id="KW-0808">Transferase</keyword>
<dbReference type="InterPro" id="IPR001216">
    <property type="entry name" value="P-phosphate_BS"/>
</dbReference>